<dbReference type="RefSeq" id="WP_242282709.1">
    <property type="nucleotide sequence ID" value="NZ_JAKKSL010000001.1"/>
</dbReference>
<comment type="caution">
    <text evidence="2">The sequence shown here is derived from an EMBL/GenBank/DDBJ whole genome shotgun (WGS) entry which is preliminary data.</text>
</comment>
<accession>A0ABS9WW26</accession>
<gene>
    <name evidence="2" type="ORF">L3081_00365</name>
</gene>
<sequence>MQASIQREALLERREQHSDDTSTLWTQLSLAQKFAASSLAQFGYDLVYIRQSHLGNLAILECNGNAATITIEGEIDTSPNICIRS</sequence>
<evidence type="ECO:0000313" key="3">
    <source>
        <dbReference type="Proteomes" id="UP001139646"/>
    </source>
</evidence>
<protein>
    <submittedName>
        <fullName evidence="2">Uncharacterized protein</fullName>
    </submittedName>
</protein>
<evidence type="ECO:0000256" key="1">
    <source>
        <dbReference type="SAM" id="MobiDB-lite"/>
    </source>
</evidence>
<organism evidence="2 3">
    <name type="scientific">Colwellia maritima</name>
    <dbReference type="NCBI Taxonomy" id="2912588"/>
    <lineage>
        <taxon>Bacteria</taxon>
        <taxon>Pseudomonadati</taxon>
        <taxon>Pseudomonadota</taxon>
        <taxon>Gammaproteobacteria</taxon>
        <taxon>Alteromonadales</taxon>
        <taxon>Colwelliaceae</taxon>
        <taxon>Colwellia</taxon>
    </lineage>
</organism>
<name>A0ABS9WW26_9GAMM</name>
<reference evidence="2" key="1">
    <citation type="submission" date="2022-01" db="EMBL/GenBank/DDBJ databases">
        <title>Colwellia maritima, isolated from seawater.</title>
        <authorList>
            <person name="Kristyanto S."/>
            <person name="Jung J."/>
            <person name="Jeon C.O."/>
        </authorList>
    </citation>
    <scope>NUCLEOTIDE SEQUENCE</scope>
    <source>
        <strain evidence="2">MSW7</strain>
    </source>
</reference>
<dbReference type="EMBL" id="JAKKSL010000001">
    <property type="protein sequence ID" value="MCI2282133.1"/>
    <property type="molecule type" value="Genomic_DNA"/>
</dbReference>
<feature type="region of interest" description="Disordered" evidence="1">
    <location>
        <begin position="1"/>
        <end position="20"/>
    </location>
</feature>
<feature type="compositionally biased region" description="Basic and acidic residues" evidence="1">
    <location>
        <begin position="9"/>
        <end position="20"/>
    </location>
</feature>
<keyword evidence="3" id="KW-1185">Reference proteome</keyword>
<proteinExistence type="predicted"/>
<evidence type="ECO:0000313" key="2">
    <source>
        <dbReference type="EMBL" id="MCI2282133.1"/>
    </source>
</evidence>
<dbReference type="Proteomes" id="UP001139646">
    <property type="component" value="Unassembled WGS sequence"/>
</dbReference>